<reference evidence="3 4" key="2">
    <citation type="submission" date="2017-07" db="EMBL/GenBank/DDBJ databases">
        <title>Candidatus Dactylopiibacterium carminicum, a nitrogen-fixing symbiont of the cochineal insect Dactylopius coccus and Dactylopius opuntiae (Hemiptera: Coccoidea: Dactylopiidae).</title>
        <authorList>
            <person name="Vera A."/>
        </authorList>
    </citation>
    <scope>NUCLEOTIDE SEQUENCE [LARGE SCALE GENOMIC DNA]</scope>
    <source>
        <strain evidence="3 4">NFDCM</strain>
    </source>
</reference>
<organism evidence="3 4">
    <name type="scientific">Candidatus Dactylopiibacterium carminicum</name>
    <dbReference type="NCBI Taxonomy" id="857335"/>
    <lineage>
        <taxon>Bacteria</taxon>
        <taxon>Pseudomonadati</taxon>
        <taxon>Pseudomonadota</taxon>
        <taxon>Betaproteobacteria</taxon>
        <taxon>Rhodocyclales</taxon>
        <taxon>Rhodocyclaceae</taxon>
        <taxon>Candidatus Dactylopiibacterium</taxon>
    </lineage>
</organism>
<keyword evidence="5" id="KW-1185">Reference proteome</keyword>
<dbReference type="AlphaFoldDB" id="A0A272EXU2"/>
<dbReference type="Gene3D" id="1.10.1200.10">
    <property type="entry name" value="ACP-like"/>
    <property type="match status" value="1"/>
</dbReference>
<dbReference type="EMBL" id="NMRN01000003">
    <property type="protein sequence ID" value="PAS94938.1"/>
    <property type="molecule type" value="Genomic_DNA"/>
</dbReference>
<dbReference type="InterPro" id="IPR036736">
    <property type="entry name" value="ACP-like_sf"/>
</dbReference>
<dbReference type="EMBL" id="MDUX01000004">
    <property type="protein sequence ID" value="KAF7600494.1"/>
    <property type="molecule type" value="Genomic_DNA"/>
</dbReference>
<dbReference type="RefSeq" id="WP_095523250.1">
    <property type="nucleotide sequence ID" value="NZ_MDUX01000004.1"/>
</dbReference>
<evidence type="ECO:0000313" key="3">
    <source>
        <dbReference type="EMBL" id="PAS94938.1"/>
    </source>
</evidence>
<feature type="domain" description="Carrier" evidence="1">
    <location>
        <begin position="7"/>
        <end position="83"/>
    </location>
</feature>
<dbReference type="InterPro" id="IPR009081">
    <property type="entry name" value="PP-bd_ACP"/>
</dbReference>
<evidence type="ECO:0000313" key="4">
    <source>
        <dbReference type="Proteomes" id="UP000216107"/>
    </source>
</evidence>
<dbReference type="Proteomes" id="UP000216107">
    <property type="component" value="Unassembled WGS sequence"/>
</dbReference>
<protein>
    <submittedName>
        <fullName evidence="3">Phosphopantetheine-binding protein</fullName>
    </submittedName>
</protein>
<gene>
    <name evidence="2" type="ORF">BGI27_02005</name>
    <name evidence="3" type="ORF">CGU29_02155</name>
</gene>
<evidence type="ECO:0000259" key="1">
    <source>
        <dbReference type="PROSITE" id="PS50075"/>
    </source>
</evidence>
<evidence type="ECO:0000313" key="2">
    <source>
        <dbReference type="EMBL" id="KAF7600494.1"/>
    </source>
</evidence>
<proteinExistence type="predicted"/>
<evidence type="ECO:0000313" key="5">
    <source>
        <dbReference type="Proteomes" id="UP000623509"/>
    </source>
</evidence>
<dbReference type="Proteomes" id="UP000623509">
    <property type="component" value="Unassembled WGS sequence"/>
</dbReference>
<dbReference type="SUPFAM" id="SSF47336">
    <property type="entry name" value="ACP-like"/>
    <property type="match status" value="1"/>
</dbReference>
<name>A0A272EXU2_9RHOO</name>
<dbReference type="OrthoDB" id="2455700at2"/>
<dbReference type="Pfam" id="PF00550">
    <property type="entry name" value="PP-binding"/>
    <property type="match status" value="1"/>
</dbReference>
<reference evidence="2 5" key="1">
    <citation type="submission" date="2016-08" db="EMBL/GenBank/DDBJ databases">
        <title>Candidatus Dactylopiibacterium carminicum genome sequence.</title>
        <authorList>
            <person name="Ramirez-Puebla S.T."/>
            <person name="Ormeno-Orrillo E."/>
            <person name="Vera-Ponce De Leon A."/>
            <person name="Luis L."/>
            <person name="Sanchez-Flores A."/>
            <person name="Monica R."/>
            <person name="Martinez-Romero E."/>
        </authorList>
    </citation>
    <scope>NUCLEOTIDE SEQUENCE [LARGE SCALE GENOMIC DNA]</scope>
    <source>
        <strain evidence="2">END1</strain>
    </source>
</reference>
<sequence>MNTNPATSAALTLDTMRAEIARIIHESPQDIGLDDNLMDWGLDSLRLLNLITEWNRTGLQLDISELAGQLTLNAMWQVISKRQART</sequence>
<accession>A0A272EXU2</accession>
<dbReference type="PROSITE" id="PS50075">
    <property type="entry name" value="CARRIER"/>
    <property type="match status" value="1"/>
</dbReference>
<comment type="caution">
    <text evidence="3">The sequence shown here is derived from an EMBL/GenBank/DDBJ whole genome shotgun (WGS) entry which is preliminary data.</text>
</comment>